<evidence type="ECO:0000313" key="2">
    <source>
        <dbReference type="Proteomes" id="UP000276061"/>
    </source>
</evidence>
<organism evidence="1 2">
    <name type="scientific">Dickeya undicola</name>
    <dbReference type="NCBI Taxonomy" id="1577887"/>
    <lineage>
        <taxon>Bacteria</taxon>
        <taxon>Pseudomonadati</taxon>
        <taxon>Pseudomonadota</taxon>
        <taxon>Gammaproteobacteria</taxon>
        <taxon>Enterobacterales</taxon>
        <taxon>Pectobacteriaceae</taxon>
        <taxon>Dickeya</taxon>
    </lineage>
</organism>
<protein>
    <submittedName>
        <fullName evidence="1">Uncharacterized protein</fullName>
    </submittedName>
</protein>
<comment type="caution">
    <text evidence="1">The sequence shown here is derived from an EMBL/GenBank/DDBJ whole genome shotgun (WGS) entry which is preliminary data.</text>
</comment>
<dbReference type="RefSeq" id="WP_123253463.1">
    <property type="nucleotide sequence ID" value="NZ_RJLR01000091.1"/>
</dbReference>
<sequence length="96" mass="11258">MLTENDVQDISRLIDLLNKVIEYVVEEEGSDLCCKGILKSLRILEGKQRNGFPNLYNYIMDDFRMMVERGLYGEQRIDTIKNEVCKIIDSNSLFYK</sequence>
<accession>A0A3N0FKC2</accession>
<dbReference type="Proteomes" id="UP000276061">
    <property type="component" value="Unassembled WGS sequence"/>
</dbReference>
<name>A0A3N0FKC2_9GAMM</name>
<reference evidence="1 2" key="1">
    <citation type="submission" date="2018-11" db="EMBL/GenBank/DDBJ databases">
        <title>Characterization of surface water Dickeya isolates.</title>
        <authorList>
            <person name="Van Gijsegem F."/>
            <person name="Pedron J."/>
        </authorList>
    </citation>
    <scope>NUCLEOTIDE SEQUENCE [LARGE SCALE GENOMIC DNA]</scope>
    <source>
        <strain evidence="1 2">FVG1-MFV-O17</strain>
    </source>
</reference>
<evidence type="ECO:0000313" key="1">
    <source>
        <dbReference type="EMBL" id="RNM00360.1"/>
    </source>
</evidence>
<dbReference type="AlphaFoldDB" id="A0A3N0FKC2"/>
<proteinExistence type="predicted"/>
<dbReference type="OrthoDB" id="6433075at2"/>
<dbReference type="EMBL" id="RJLR01000091">
    <property type="protein sequence ID" value="RNM00360.1"/>
    <property type="molecule type" value="Genomic_DNA"/>
</dbReference>
<gene>
    <name evidence="1" type="ORF">EF878_21050</name>
</gene>